<sequence length="119" mass="14098">MALPVKGTGSFKKDNPLIILTNNMCLEDHDKCKYTKNNESAIKTMSARVYEIRLGGSIVRADNYSKWQELIYKATRFNKESPKKRRKRLQKEENSYKWSIGHKECWLHIFVLTIHQDYM</sequence>
<accession>A0A0A7A7B7</accession>
<dbReference type="RefSeq" id="YP_009114079.1">
    <property type="nucleotide sequence ID" value="NC_026055.1"/>
</dbReference>
<dbReference type="EMBL" id="KF649304">
    <property type="protein sequence ID" value="AHB62142.1"/>
    <property type="molecule type" value="Genomic_DNA"/>
</dbReference>
<proteinExistence type="predicted"/>
<protein>
    <submittedName>
        <fullName evidence="1">Uncharacterized protein</fullName>
    </submittedName>
</protein>
<geneLocation type="mitochondrion" evidence="1"/>
<keyword evidence="1" id="KW-0496">Mitochondrion</keyword>
<dbReference type="GeneID" id="22834618"/>
<name>A0A0A7A7B7_9FLOR</name>
<reference evidence="1" key="1">
    <citation type="submission" date="2013-09" db="EMBL/GenBank/DDBJ databases">
        <title>Complete mitochondrion genomes reveal florideophycean red algal diversity.</title>
        <authorList>
            <person name="Yang E.C."/>
            <person name="Kim K.M."/>
            <person name="Kim S.Y."/>
            <person name="Yoon H.S."/>
        </authorList>
    </citation>
    <scope>NUCLEOTIDE SEQUENCE</scope>
</reference>
<organism evidence="1">
    <name type="scientific">Hildenbrandia rubra</name>
    <dbReference type="NCBI Taxonomy" id="31481"/>
    <lineage>
        <taxon>Eukaryota</taxon>
        <taxon>Rhodophyta</taxon>
        <taxon>Florideophyceae</taxon>
        <taxon>Hildenbrandiophycidae</taxon>
        <taxon>Hildenbrandiales</taxon>
        <taxon>Hildenbrandiaceae</taxon>
        <taxon>Hildenbrandia</taxon>
    </lineage>
</organism>
<gene>
    <name evidence="1" type="ORF">Hild.prot.mt.32</name>
</gene>
<dbReference type="AlphaFoldDB" id="A0A0A7A7B7"/>
<evidence type="ECO:0000313" key="1">
    <source>
        <dbReference type="EMBL" id="AHB62142.1"/>
    </source>
</evidence>